<dbReference type="PROSITE" id="PS50076">
    <property type="entry name" value="DNAJ_2"/>
    <property type="match status" value="1"/>
</dbReference>
<keyword evidence="2" id="KW-1133">Transmembrane helix</keyword>
<dbReference type="SMART" id="SM00271">
    <property type="entry name" value="DnaJ"/>
    <property type="match status" value="1"/>
</dbReference>
<feature type="domain" description="J" evidence="3">
    <location>
        <begin position="39"/>
        <end position="106"/>
    </location>
</feature>
<evidence type="ECO:0000256" key="2">
    <source>
        <dbReference type="SAM" id="Phobius"/>
    </source>
</evidence>
<organism evidence="4 5">
    <name type="scientific">Eimeria praecox</name>
    <dbReference type="NCBI Taxonomy" id="51316"/>
    <lineage>
        <taxon>Eukaryota</taxon>
        <taxon>Sar</taxon>
        <taxon>Alveolata</taxon>
        <taxon>Apicomplexa</taxon>
        <taxon>Conoidasida</taxon>
        <taxon>Coccidia</taxon>
        <taxon>Eucoccidiorida</taxon>
        <taxon>Eimeriorina</taxon>
        <taxon>Eimeriidae</taxon>
        <taxon>Eimeria</taxon>
    </lineage>
</organism>
<dbReference type="AlphaFoldDB" id="U6G6P1"/>
<feature type="compositionally biased region" description="Basic and acidic residues" evidence="1">
    <location>
        <begin position="181"/>
        <end position="197"/>
    </location>
</feature>
<keyword evidence="5" id="KW-1185">Reference proteome</keyword>
<reference evidence="4" key="2">
    <citation type="submission" date="2013-10" db="EMBL/GenBank/DDBJ databases">
        <authorList>
            <person name="Aslett M."/>
        </authorList>
    </citation>
    <scope>NUCLEOTIDE SEQUENCE [LARGE SCALE GENOMIC DNA]</scope>
    <source>
        <strain evidence="4">Houghton</strain>
    </source>
</reference>
<dbReference type="Pfam" id="PF00226">
    <property type="entry name" value="DnaJ"/>
    <property type="match status" value="1"/>
</dbReference>
<evidence type="ECO:0000313" key="5">
    <source>
        <dbReference type="Proteomes" id="UP000018201"/>
    </source>
</evidence>
<evidence type="ECO:0000256" key="1">
    <source>
        <dbReference type="SAM" id="MobiDB-lite"/>
    </source>
</evidence>
<name>U6G6P1_9EIME</name>
<feature type="region of interest" description="Disordered" evidence="1">
    <location>
        <begin position="178"/>
        <end position="197"/>
    </location>
</feature>
<dbReference type="SUPFAM" id="SSF46565">
    <property type="entry name" value="Chaperone J-domain"/>
    <property type="match status" value="1"/>
</dbReference>
<protein>
    <recommendedName>
        <fullName evidence="3">J domain-containing protein</fullName>
    </recommendedName>
</protein>
<dbReference type="InterPro" id="IPR001623">
    <property type="entry name" value="DnaJ_domain"/>
</dbReference>
<dbReference type="InterPro" id="IPR036869">
    <property type="entry name" value="J_dom_sf"/>
</dbReference>
<dbReference type="VEuPathDB" id="ToxoDB:EPH_0004390"/>
<dbReference type="InterPro" id="IPR052276">
    <property type="entry name" value="Diphthamide-biosynth_chaperone"/>
</dbReference>
<dbReference type="Gene3D" id="1.10.287.110">
    <property type="entry name" value="DnaJ domain"/>
    <property type="match status" value="1"/>
</dbReference>
<keyword evidence="2" id="KW-0812">Transmembrane</keyword>
<evidence type="ECO:0000259" key="3">
    <source>
        <dbReference type="PROSITE" id="PS50076"/>
    </source>
</evidence>
<dbReference type="CDD" id="cd06257">
    <property type="entry name" value="DnaJ"/>
    <property type="match status" value="1"/>
</dbReference>
<accession>U6G6P1</accession>
<proteinExistence type="predicted"/>
<dbReference type="Proteomes" id="UP000018201">
    <property type="component" value="Unassembled WGS sequence"/>
</dbReference>
<reference evidence="4" key="1">
    <citation type="submission" date="2013-10" db="EMBL/GenBank/DDBJ databases">
        <title>Genomic analysis of the causative agents of coccidiosis in chickens.</title>
        <authorList>
            <person name="Reid A.J."/>
            <person name="Blake D."/>
            <person name="Billington K."/>
            <person name="Browne H."/>
            <person name="Dunn M."/>
            <person name="Hung S."/>
            <person name="Kawahara F."/>
            <person name="Miranda-Saavedra D."/>
            <person name="Mourier T."/>
            <person name="Nagra H."/>
            <person name="Otto T.D."/>
            <person name="Rawlings N."/>
            <person name="Sanchez A."/>
            <person name="Sanders M."/>
            <person name="Subramaniam C."/>
            <person name="Tay Y."/>
            <person name="Dear P."/>
            <person name="Doerig C."/>
            <person name="Gruber A."/>
            <person name="Parkinson J."/>
            <person name="Shirley M."/>
            <person name="Wan K.L."/>
            <person name="Berriman M."/>
            <person name="Tomley F."/>
            <person name="Pain A."/>
        </authorList>
    </citation>
    <scope>NUCLEOTIDE SEQUENCE [LARGE SCALE GENOMIC DNA]</scope>
    <source>
        <strain evidence="4">Houghton</strain>
    </source>
</reference>
<dbReference type="EMBL" id="HG690749">
    <property type="protein sequence ID" value="CDI75147.1"/>
    <property type="molecule type" value="Genomic_DNA"/>
</dbReference>
<dbReference type="OrthoDB" id="348913at2759"/>
<dbReference type="PANTHER" id="PTHR44240">
    <property type="entry name" value="DNAJ DOMAIN (PROKARYOTIC HEAT SHOCK PROTEIN)-RELATED"/>
    <property type="match status" value="1"/>
</dbReference>
<sequence length="300" mass="34607">MQRLLTSLLPPVSPFTLTRFLSPSFARFVSAYNKPNGECPFAVLGLPPDASADDLRLRYLQLAKQFHPDAARSEGDSRSREFIEVRRAYEKAVQLQRQKRRIDRPAEGPMIFWPPPEKQTNSAKEAMIRQEWERQQKERAAFWANAERARQQEGAGWGQAAAYQQEMLALFQSRVAAEQADSEKRKPENKRKASAEWEAAADDKAAAEAWEEYERELQAFGLKTDCSSYMGNGLYARKRKDLPRVCKWISREEKRHNWQKGRKYWQPITVTVGLVVGAAATVWFYNKEDELKMRAEGFGQ</sequence>
<feature type="transmembrane region" description="Helical" evidence="2">
    <location>
        <begin position="264"/>
        <end position="285"/>
    </location>
</feature>
<keyword evidence="2" id="KW-0472">Membrane</keyword>
<dbReference type="PRINTS" id="PR00625">
    <property type="entry name" value="JDOMAIN"/>
</dbReference>
<dbReference type="PANTHER" id="PTHR44240:SF10">
    <property type="entry name" value="J DOMAIN-CONTAINING PROTEIN"/>
    <property type="match status" value="1"/>
</dbReference>
<evidence type="ECO:0000313" key="4">
    <source>
        <dbReference type="EMBL" id="CDI75147.1"/>
    </source>
</evidence>
<gene>
    <name evidence="4" type="ORF">EPH_0004390</name>
</gene>